<dbReference type="InterPro" id="IPR036259">
    <property type="entry name" value="MFS_trans_sf"/>
</dbReference>
<feature type="transmembrane region" description="Helical" evidence="7">
    <location>
        <begin position="76"/>
        <end position="97"/>
    </location>
</feature>
<feature type="transmembrane region" description="Helical" evidence="7">
    <location>
        <begin position="261"/>
        <end position="280"/>
    </location>
</feature>
<name>A0A183URR7_TOXCA</name>
<feature type="transmembrane region" description="Helical" evidence="7">
    <location>
        <begin position="163"/>
        <end position="185"/>
    </location>
</feature>
<dbReference type="PANTHER" id="PTHR23294">
    <property type="entry name" value="ET TRANSLATION PRODUCT-RELATED"/>
    <property type="match status" value="1"/>
</dbReference>
<accession>A0A183URR7</accession>
<dbReference type="Gene3D" id="1.20.1250.20">
    <property type="entry name" value="MFS general substrate transporter like domains"/>
    <property type="match status" value="1"/>
</dbReference>
<evidence type="ECO:0000256" key="3">
    <source>
        <dbReference type="ARBA" id="ARBA00022692"/>
    </source>
</evidence>
<reference evidence="10" key="1">
    <citation type="submission" date="2016-06" db="UniProtKB">
        <authorList>
            <consortium name="WormBaseParasite"/>
        </authorList>
    </citation>
    <scope>IDENTIFICATION</scope>
</reference>
<dbReference type="WBParaSite" id="TCNE_0001118701-mRNA-1">
    <property type="protein sequence ID" value="TCNE_0001118701-mRNA-1"/>
    <property type="gene ID" value="TCNE_0001118701"/>
</dbReference>
<dbReference type="SUPFAM" id="SSF103473">
    <property type="entry name" value="MFS general substrate transporter"/>
    <property type="match status" value="1"/>
</dbReference>
<dbReference type="AlphaFoldDB" id="A0A183URR7"/>
<comment type="subcellular location">
    <subcellularLocation>
        <location evidence="1">Membrane</location>
        <topology evidence="1">Multi-pass membrane protein</topology>
    </subcellularLocation>
</comment>
<feature type="transmembrane region" description="Helical" evidence="7">
    <location>
        <begin position="28"/>
        <end position="48"/>
    </location>
</feature>
<feature type="transmembrane region" description="Helical" evidence="7">
    <location>
        <begin position="104"/>
        <end position="123"/>
    </location>
</feature>
<keyword evidence="3 7" id="KW-0812">Transmembrane</keyword>
<dbReference type="InterPro" id="IPR051617">
    <property type="entry name" value="UNC-93-like_regulator"/>
</dbReference>
<evidence type="ECO:0000256" key="7">
    <source>
        <dbReference type="SAM" id="Phobius"/>
    </source>
</evidence>
<evidence type="ECO:0000256" key="4">
    <source>
        <dbReference type="ARBA" id="ARBA00022989"/>
    </source>
</evidence>
<keyword evidence="4 7" id="KW-1133">Transmembrane helix</keyword>
<dbReference type="PANTHER" id="PTHR23294:SF18">
    <property type="entry name" value="UNC93-LIKE PROTEIN MFSD11"/>
    <property type="match status" value="1"/>
</dbReference>
<evidence type="ECO:0000313" key="8">
    <source>
        <dbReference type="EMBL" id="VDM42508.1"/>
    </source>
</evidence>
<keyword evidence="9" id="KW-1185">Reference proteome</keyword>
<dbReference type="InterPro" id="IPR010291">
    <property type="entry name" value="Ion_channel_UNC-93"/>
</dbReference>
<dbReference type="EMBL" id="UYWY01020769">
    <property type="protein sequence ID" value="VDM42508.1"/>
    <property type="molecule type" value="Genomic_DNA"/>
</dbReference>
<dbReference type="GO" id="GO:0016020">
    <property type="term" value="C:membrane"/>
    <property type="evidence" value="ECO:0007669"/>
    <property type="project" value="UniProtKB-SubCell"/>
</dbReference>
<feature type="transmembrane region" description="Helical" evidence="7">
    <location>
        <begin position="205"/>
        <end position="226"/>
    </location>
</feature>
<dbReference type="Pfam" id="PF05978">
    <property type="entry name" value="UNC-93"/>
    <property type="match status" value="1"/>
</dbReference>
<dbReference type="Proteomes" id="UP000050794">
    <property type="component" value="Unassembled WGS sequence"/>
</dbReference>
<evidence type="ECO:0000256" key="1">
    <source>
        <dbReference type="ARBA" id="ARBA00004141"/>
    </source>
</evidence>
<feature type="transmembrane region" description="Helical" evidence="7">
    <location>
        <begin position="300"/>
        <end position="318"/>
    </location>
</feature>
<evidence type="ECO:0000313" key="10">
    <source>
        <dbReference type="WBParaSite" id="TCNE_0001118701-mRNA-1"/>
    </source>
</evidence>
<proteinExistence type="inferred from homology"/>
<evidence type="ECO:0000256" key="2">
    <source>
        <dbReference type="ARBA" id="ARBA00009172"/>
    </source>
</evidence>
<gene>
    <name evidence="8" type="ORF">TCNE_LOCUS11187</name>
</gene>
<comment type="similarity">
    <text evidence="2">Belongs to the unc-93 family.</text>
</comment>
<organism evidence="9 10">
    <name type="scientific">Toxocara canis</name>
    <name type="common">Canine roundworm</name>
    <dbReference type="NCBI Taxonomy" id="6265"/>
    <lineage>
        <taxon>Eukaryota</taxon>
        <taxon>Metazoa</taxon>
        <taxon>Ecdysozoa</taxon>
        <taxon>Nematoda</taxon>
        <taxon>Chromadorea</taxon>
        <taxon>Rhabditida</taxon>
        <taxon>Spirurina</taxon>
        <taxon>Ascaridomorpha</taxon>
        <taxon>Ascaridoidea</taxon>
        <taxon>Toxocaridae</taxon>
        <taxon>Toxocara</taxon>
    </lineage>
</organism>
<feature type="transmembrane region" description="Helical" evidence="7">
    <location>
        <begin position="129"/>
        <end position="151"/>
    </location>
</feature>
<keyword evidence="5 7" id="KW-0472">Membrane</keyword>
<evidence type="ECO:0000256" key="6">
    <source>
        <dbReference type="SAM" id="MobiDB-lite"/>
    </source>
</evidence>
<sequence>MGDGMGQGSETAIIRKMGIKDVLKSPDFYEMICVVQLGLGSMLMFTGFDTHSFIVESVLHSVNERDPARIGPYAGYYGQAVDYVFYTIANLFAPLLIRYANAKWSLFAGSLCFTIYQIGFLYLNNYYYYVSSALMGIGFAVFYAGHGCYLVEHSTKKNIERNFSVVWAIGCLCMTVGGLILLVIFESEGDKAGSSRTRNFSDEKIRLIFGAFSLLSFLSNVTFLLLQKRKPENALEDPNVNERKKGFWGMTTFQTFTSPKLWLLSFSWIHLGLSTCFWLGPYPTTFIFSDSLSKFKSLIPFYACSLGFGEVLCGLLISHAAKKMDNFGRLPTVAIAFVTHCIAFVLILLSTPRYSSLRPNNDGALVIEPRRNDEDEDLEAPKPEIYLYDGRTGESRTSYRP</sequence>
<feature type="region of interest" description="Disordered" evidence="6">
    <location>
        <begin position="368"/>
        <end position="401"/>
    </location>
</feature>
<reference evidence="8 9" key="2">
    <citation type="submission" date="2018-11" db="EMBL/GenBank/DDBJ databases">
        <authorList>
            <consortium name="Pathogen Informatics"/>
        </authorList>
    </citation>
    <scope>NUCLEOTIDE SEQUENCE [LARGE SCALE GENOMIC DNA]</scope>
</reference>
<evidence type="ECO:0000256" key="5">
    <source>
        <dbReference type="ARBA" id="ARBA00023136"/>
    </source>
</evidence>
<feature type="transmembrane region" description="Helical" evidence="7">
    <location>
        <begin position="330"/>
        <end position="349"/>
    </location>
</feature>
<evidence type="ECO:0000313" key="9">
    <source>
        <dbReference type="Proteomes" id="UP000050794"/>
    </source>
</evidence>
<protein>
    <submittedName>
        <fullName evidence="10">UNC93-like protein MFSD11</fullName>
    </submittedName>
</protein>